<dbReference type="OrthoDB" id="2130750at2759"/>
<evidence type="ECO:0000259" key="10">
    <source>
        <dbReference type="PROSITE" id="PS50245"/>
    </source>
</evidence>
<dbReference type="Pfam" id="PF12455">
    <property type="entry name" value="Dynactin"/>
    <property type="match status" value="1"/>
</dbReference>
<evidence type="ECO:0000256" key="7">
    <source>
        <dbReference type="ARBA" id="ARBA00023212"/>
    </source>
</evidence>
<keyword evidence="5" id="KW-0243">Dynein</keyword>
<feature type="compositionally biased region" description="Polar residues" evidence="9">
    <location>
        <begin position="155"/>
        <end position="175"/>
    </location>
</feature>
<dbReference type="Proteomes" id="UP000070133">
    <property type="component" value="Unassembled WGS sequence"/>
</dbReference>
<dbReference type="PROSITE" id="PS50245">
    <property type="entry name" value="CAP_GLY_2"/>
    <property type="match status" value="1"/>
</dbReference>
<dbReference type="EMBL" id="LFZN01000172">
    <property type="protein sequence ID" value="KXS96514.1"/>
    <property type="molecule type" value="Genomic_DNA"/>
</dbReference>
<evidence type="ECO:0000256" key="3">
    <source>
        <dbReference type="ARBA" id="ARBA00022490"/>
    </source>
</evidence>
<feature type="compositionally biased region" description="Low complexity" evidence="9">
    <location>
        <begin position="84"/>
        <end position="94"/>
    </location>
</feature>
<dbReference type="SUPFAM" id="SSF74924">
    <property type="entry name" value="Cap-Gly domain"/>
    <property type="match status" value="1"/>
</dbReference>
<evidence type="ECO:0000313" key="12">
    <source>
        <dbReference type="Proteomes" id="UP000070133"/>
    </source>
</evidence>
<comment type="similarity">
    <text evidence="2">Belongs to the dynactin 150 kDa subunit family.</text>
</comment>
<evidence type="ECO:0000256" key="1">
    <source>
        <dbReference type="ARBA" id="ARBA00004245"/>
    </source>
</evidence>
<accession>A0A139H247</accession>
<feature type="coiled-coil region" evidence="8">
    <location>
        <begin position="1119"/>
        <end position="1164"/>
    </location>
</feature>
<dbReference type="InterPro" id="IPR022157">
    <property type="entry name" value="Dynactin"/>
</dbReference>
<evidence type="ECO:0000256" key="6">
    <source>
        <dbReference type="ARBA" id="ARBA00023054"/>
    </source>
</evidence>
<feature type="compositionally biased region" description="Polar residues" evidence="9">
    <location>
        <begin position="329"/>
        <end position="343"/>
    </location>
</feature>
<keyword evidence="3" id="KW-0963">Cytoplasm</keyword>
<keyword evidence="12" id="KW-1185">Reference proteome</keyword>
<dbReference type="PANTHER" id="PTHR18916">
    <property type="entry name" value="DYNACTIN 1-RELATED MICROTUBULE-BINDING"/>
    <property type="match status" value="1"/>
</dbReference>
<keyword evidence="7" id="KW-0206">Cytoskeleton</keyword>
<reference evidence="11 12" key="1">
    <citation type="submission" date="2015-07" db="EMBL/GenBank/DDBJ databases">
        <title>Comparative genomics of the Sigatoka disease complex on banana suggests a link between parallel evolutionary changes in Pseudocercospora fijiensis and Pseudocercospora eumusae and increased virulence on the banana host.</title>
        <authorList>
            <person name="Chang T.-C."/>
            <person name="Salvucci A."/>
            <person name="Crous P.W."/>
            <person name="Stergiopoulos I."/>
        </authorList>
    </citation>
    <scope>NUCLEOTIDE SEQUENCE [LARGE SCALE GENOMIC DNA]</scope>
    <source>
        <strain evidence="11 12">CBS 114824</strain>
    </source>
</reference>
<feature type="domain" description="CAP-Gly" evidence="10">
    <location>
        <begin position="26"/>
        <end position="68"/>
    </location>
</feature>
<evidence type="ECO:0000256" key="8">
    <source>
        <dbReference type="SAM" id="Coils"/>
    </source>
</evidence>
<dbReference type="Gene3D" id="2.30.30.190">
    <property type="entry name" value="CAP Gly-rich-like domain"/>
    <property type="match status" value="1"/>
</dbReference>
<feature type="compositionally biased region" description="Polar residues" evidence="9">
    <location>
        <begin position="257"/>
        <end position="284"/>
    </location>
</feature>
<dbReference type="STRING" id="321146.A0A139H247"/>
<dbReference type="Pfam" id="PF01302">
    <property type="entry name" value="CAP_GLY"/>
    <property type="match status" value="1"/>
</dbReference>
<comment type="subcellular location">
    <subcellularLocation>
        <location evidence="1">Cytoplasm</location>
        <location evidence="1">Cytoskeleton</location>
    </subcellularLocation>
</comment>
<proteinExistence type="inferred from homology"/>
<dbReference type="PROSITE" id="PS00845">
    <property type="entry name" value="CAP_GLY_1"/>
    <property type="match status" value="1"/>
</dbReference>
<sequence>MSNISLAVGQKVELNDSRSGTVRFVGTTQFQTGEWVGVELGDASGKNDGSVQGQRYFDCPPKHGIFCRPSGISRIVEEAKPKAKPAGNGAPVKGRPSSVHTAGTATAAAVNGTRRQTLTQAGAGAGAGPGKRASTISDSPTPAPRMASGIRSPVKSPTKQLGTNGTSSASISRTNTPPVAGRRPTTTTAAKPRSSLAQATSTAARRTSTLPSAPASRTTASTTSTRSGLSRPAVGTAAASRLPPAARASATAKDRLSSTTDESTNDSASEAASTRESITSSRPGTETGEEDADNTITSFAPPAPPPIPPEPAERTTRARRPSSPGAASIHSQRTIRSTAQTNRQIEELEAKVRQLERKGTENRELKLELEKAQQERDSARSIIEKLQNKYRPVQEENQKMKKEIAEYEMRISSVEQMQAEHEAELESMLLDRELAEETAEGYKADLDAVRARNEEMSLELEVLRDENSELGRDMSPEEKTSAGWLQLERTNERLKEALLQLRDLASDRETELKEEIQELEAQSKELDSIKSQYEETREKLLRTEANESDLKQQLEVALGAEDMIEELTEQNHNLKDKITELHGVIEDLENLREINDELEINHIEAEKQLQEEIDFKDTLLLDRERTAKELQAQLDQADYNISRFRTLVQEMKDHLQDLQASKQISESEAAELSSRSRAMQELNVKLQDSAAKTQVKTIDLELRRLDAEQASEHLAIVRLFLPDAFQAERDSVLALLRFKRIAFKANLVQSFVKERIASYGTRGQDEEVFAACDALDKLTWVAGMADRLVNSVSSCTVEAFAKYGGALYELEVVERTLNDFVDALRRDDLKESEMATRLGRSIEVMTHLSSLHLNDSLADHSDSLTMKTALLQSHLDSATSALTVVKGMYEAKLPSSSEDDEYDDENVSDSALIVNRIKSIIEQARNAKVISGKTHRALVELQARHLTLEQSMTESFDDAESVAASIAAYACKSGTELQILFSEEGRVDPFSPSEVSAVLARCATNLFSAGPEAGPYATLNSRLRDLTMLLSDLSALPTDLDNTVEFERAPAPWIARADEIRRHKESNMDMEAELARAQEAIRDRDSIIKQKETELNVEAIKTETFEARLKEASKRSAKIAELERDVRDAKTAESKAKAELMRAQHDAQSEIERVREEMSRLSEERRKGGALKDVDGNAMGDNTRLMMKRQEYKIAGLEGAVRHLKSENIRLRLPAPDSPQAIISSLDWLHAPMSTSKPKSRSRLSHREGEKVFEDMLKLATRPPSIDLSKMPQNKLAWRPAKEHSRWKIESRHEEWAEWKHRREEVISQALNTPRILAG</sequence>
<feature type="compositionally biased region" description="Pro residues" evidence="9">
    <location>
        <begin position="301"/>
        <end position="310"/>
    </location>
</feature>
<dbReference type="InterPro" id="IPR000938">
    <property type="entry name" value="CAP-Gly_domain"/>
</dbReference>
<dbReference type="InterPro" id="IPR036859">
    <property type="entry name" value="CAP-Gly_dom_sf"/>
</dbReference>
<evidence type="ECO:0000256" key="5">
    <source>
        <dbReference type="ARBA" id="ARBA00023017"/>
    </source>
</evidence>
<evidence type="ECO:0000313" key="11">
    <source>
        <dbReference type="EMBL" id="KXS96514.1"/>
    </source>
</evidence>
<feature type="coiled-coil region" evidence="8">
    <location>
        <begin position="648"/>
        <end position="675"/>
    </location>
</feature>
<keyword evidence="6 8" id="KW-0175">Coiled coil</keyword>
<protein>
    <recommendedName>
        <fullName evidence="10">CAP-Gly domain-containing protein</fullName>
    </recommendedName>
</protein>
<feature type="region of interest" description="Disordered" evidence="9">
    <location>
        <begin position="80"/>
        <end position="343"/>
    </location>
</feature>
<gene>
    <name evidence="11" type="ORF">AC578_5829</name>
</gene>
<name>A0A139H247_9PEZI</name>
<keyword evidence="4" id="KW-0493">Microtubule</keyword>
<evidence type="ECO:0000256" key="9">
    <source>
        <dbReference type="SAM" id="MobiDB-lite"/>
    </source>
</evidence>
<evidence type="ECO:0000256" key="4">
    <source>
        <dbReference type="ARBA" id="ARBA00022701"/>
    </source>
</evidence>
<dbReference type="GO" id="GO:0030286">
    <property type="term" value="C:dynein complex"/>
    <property type="evidence" value="ECO:0007669"/>
    <property type="project" value="UniProtKB-KW"/>
</dbReference>
<feature type="compositionally biased region" description="Low complexity" evidence="9">
    <location>
        <begin position="176"/>
        <end position="251"/>
    </location>
</feature>
<evidence type="ECO:0000256" key="2">
    <source>
        <dbReference type="ARBA" id="ARBA00011010"/>
    </source>
</evidence>
<organism evidence="11 12">
    <name type="scientific">Pseudocercospora eumusae</name>
    <dbReference type="NCBI Taxonomy" id="321146"/>
    <lineage>
        <taxon>Eukaryota</taxon>
        <taxon>Fungi</taxon>
        <taxon>Dikarya</taxon>
        <taxon>Ascomycota</taxon>
        <taxon>Pezizomycotina</taxon>
        <taxon>Dothideomycetes</taxon>
        <taxon>Dothideomycetidae</taxon>
        <taxon>Mycosphaerellales</taxon>
        <taxon>Mycosphaerellaceae</taxon>
        <taxon>Pseudocercospora</taxon>
    </lineage>
</organism>
<dbReference type="GO" id="GO:0005874">
    <property type="term" value="C:microtubule"/>
    <property type="evidence" value="ECO:0007669"/>
    <property type="project" value="UniProtKB-KW"/>
</dbReference>
<dbReference type="SMART" id="SM01052">
    <property type="entry name" value="CAP_GLY"/>
    <property type="match status" value="1"/>
</dbReference>
<comment type="caution">
    <text evidence="11">The sequence shown here is derived from an EMBL/GenBank/DDBJ whole genome shotgun (WGS) entry which is preliminary data.</text>
</comment>